<dbReference type="Gene3D" id="3.60.15.10">
    <property type="entry name" value="Ribonuclease Z/Hydroxyacylglutathione hydrolase-like"/>
    <property type="match status" value="1"/>
</dbReference>
<dbReference type="SUPFAM" id="SSF56281">
    <property type="entry name" value="Metallo-hydrolase/oxidoreductase"/>
    <property type="match status" value="1"/>
</dbReference>
<dbReference type="CDD" id="cd16282">
    <property type="entry name" value="metallo-hydrolase-like_MBL-fold"/>
    <property type="match status" value="1"/>
</dbReference>
<dbReference type="InterPro" id="IPR036866">
    <property type="entry name" value="RibonucZ/Hydroxyglut_hydro"/>
</dbReference>
<dbReference type="EMBL" id="CP070496">
    <property type="protein sequence ID" value="QSB03987.1"/>
    <property type="molecule type" value="Genomic_DNA"/>
</dbReference>
<reference evidence="2" key="1">
    <citation type="submission" date="2021-02" db="EMBL/GenBank/DDBJ databases">
        <title>Natronoglycomyces albus gen. nov., sp. nov, a haloalkaliphilic actinobacterium from a soda solonchak soil.</title>
        <authorList>
            <person name="Sorokin D.Y."/>
            <person name="Khijniak T.V."/>
            <person name="Zakharycheva A.P."/>
            <person name="Boueva O.V."/>
            <person name="Ariskina E.V."/>
            <person name="Hahnke R.L."/>
            <person name="Bunk B."/>
            <person name="Sproer C."/>
            <person name="Schumann P."/>
            <person name="Evtushenko L.I."/>
            <person name="Kublanov I.V."/>
        </authorList>
    </citation>
    <scope>NUCLEOTIDE SEQUENCE</scope>
    <source>
        <strain evidence="2">DSM 106290</strain>
    </source>
</reference>
<evidence type="ECO:0000259" key="1">
    <source>
        <dbReference type="SMART" id="SM00849"/>
    </source>
</evidence>
<dbReference type="AlphaFoldDB" id="A0A895XGI4"/>
<evidence type="ECO:0000313" key="3">
    <source>
        <dbReference type="Proteomes" id="UP000662939"/>
    </source>
</evidence>
<proteinExistence type="predicted"/>
<dbReference type="InterPro" id="IPR050855">
    <property type="entry name" value="NDM-1-like"/>
</dbReference>
<dbReference type="InterPro" id="IPR001279">
    <property type="entry name" value="Metallo-B-lactamas"/>
</dbReference>
<feature type="domain" description="Metallo-beta-lactamase" evidence="1">
    <location>
        <begin position="23"/>
        <end position="222"/>
    </location>
</feature>
<accession>A0A895XGI4</accession>
<evidence type="ECO:0000313" key="2">
    <source>
        <dbReference type="EMBL" id="QSB03987.1"/>
    </source>
</evidence>
<dbReference type="Pfam" id="PF00753">
    <property type="entry name" value="Lactamase_B"/>
    <property type="match status" value="1"/>
</dbReference>
<gene>
    <name evidence="2" type="ORF">JQS30_09135</name>
</gene>
<dbReference type="KEGG" id="nav:JQS30_09135"/>
<dbReference type="Proteomes" id="UP000662939">
    <property type="component" value="Chromosome"/>
</dbReference>
<dbReference type="SMART" id="SM00849">
    <property type="entry name" value="Lactamase_B"/>
    <property type="match status" value="1"/>
</dbReference>
<sequence>MEKDNPWRSLAPGVWVRRWHRLDLNLGLVVGNERCLVIDTGCDLNDGRQLAEEIRNITDLPWQVAYTHDHFDHFFGTAAFSDVQAVWAAASAEAFTVSAEIARTHWAANFDRQERPDLAAALRETPLVVPDRLLTEDTHLDLGGRTVTLRHPGRGHTACDLIVEVPPMGERMSNTSATSVVFVGDLVENGAPPQFGDAFVHEWPATVASTLRSRPTIVVPGHGEPTDLAWALAQQSDLKRIGDLCEQIRDGLLSVEEAIPASPWDEPTLRQALSRLD</sequence>
<dbReference type="PANTHER" id="PTHR42951">
    <property type="entry name" value="METALLO-BETA-LACTAMASE DOMAIN-CONTAINING"/>
    <property type="match status" value="1"/>
</dbReference>
<keyword evidence="3" id="KW-1185">Reference proteome</keyword>
<organism evidence="2 3">
    <name type="scientific">Natronoglycomyces albus</name>
    <dbReference type="NCBI Taxonomy" id="2811108"/>
    <lineage>
        <taxon>Bacteria</taxon>
        <taxon>Bacillati</taxon>
        <taxon>Actinomycetota</taxon>
        <taxon>Actinomycetes</taxon>
        <taxon>Glycomycetales</taxon>
        <taxon>Glycomycetaceae</taxon>
        <taxon>Natronoglycomyces</taxon>
    </lineage>
</organism>
<dbReference type="RefSeq" id="WP_213169985.1">
    <property type="nucleotide sequence ID" value="NZ_CP070496.1"/>
</dbReference>
<dbReference type="PANTHER" id="PTHR42951:SF4">
    <property type="entry name" value="ACYL-COENZYME A THIOESTERASE MBLAC2"/>
    <property type="match status" value="1"/>
</dbReference>
<name>A0A895XGI4_9ACTN</name>
<protein>
    <submittedName>
        <fullName evidence="2">MBL fold metallo-hydrolase</fullName>
    </submittedName>
</protein>